<dbReference type="PANTHER" id="PTHR46401">
    <property type="entry name" value="GLYCOSYLTRANSFERASE WBBK-RELATED"/>
    <property type="match status" value="1"/>
</dbReference>
<feature type="domain" description="Glycosyl transferase family 1" evidence="2">
    <location>
        <begin position="207"/>
        <end position="363"/>
    </location>
</feature>
<dbReference type="SUPFAM" id="SSF53756">
    <property type="entry name" value="UDP-Glycosyltransferase/glycogen phosphorylase"/>
    <property type="match status" value="1"/>
</dbReference>
<dbReference type="InterPro" id="IPR001296">
    <property type="entry name" value="Glyco_trans_1"/>
</dbReference>
<dbReference type="Pfam" id="PF00534">
    <property type="entry name" value="Glycos_transf_1"/>
    <property type="match status" value="1"/>
</dbReference>
<dbReference type="GO" id="GO:0016757">
    <property type="term" value="F:glycosyltransferase activity"/>
    <property type="evidence" value="ECO:0007669"/>
    <property type="project" value="UniProtKB-KW"/>
</dbReference>
<dbReference type="PANTHER" id="PTHR46401:SF2">
    <property type="entry name" value="GLYCOSYLTRANSFERASE WBBK-RELATED"/>
    <property type="match status" value="1"/>
</dbReference>
<organism evidence="3 4">
    <name type="scientific">Halotia branconii CENA392</name>
    <dbReference type="NCBI Taxonomy" id="1539056"/>
    <lineage>
        <taxon>Bacteria</taxon>
        <taxon>Bacillati</taxon>
        <taxon>Cyanobacteriota</taxon>
        <taxon>Cyanophyceae</taxon>
        <taxon>Nostocales</taxon>
        <taxon>Nodulariaceae</taxon>
        <taxon>Halotia</taxon>
    </lineage>
</organism>
<dbReference type="AlphaFoldDB" id="A0AAJ6NVE6"/>
<evidence type="ECO:0000313" key="4">
    <source>
        <dbReference type="Proteomes" id="UP001223520"/>
    </source>
</evidence>
<evidence type="ECO:0000256" key="1">
    <source>
        <dbReference type="ARBA" id="ARBA00022679"/>
    </source>
</evidence>
<name>A0AAJ6NVE6_9CYAN</name>
<dbReference type="EMBL" id="CP124543">
    <property type="protein sequence ID" value="WGV27332.1"/>
    <property type="molecule type" value="Genomic_DNA"/>
</dbReference>
<dbReference type="Proteomes" id="UP001223520">
    <property type="component" value="Chromosome"/>
</dbReference>
<keyword evidence="4" id="KW-1185">Reference proteome</keyword>
<dbReference type="EC" id="2.4.-.-" evidence="3"/>
<protein>
    <submittedName>
        <fullName evidence="3">Glycosyltransferase</fullName>
        <ecNumber evidence="3">2.4.-.-</ecNumber>
    </submittedName>
</protein>
<dbReference type="RefSeq" id="WP_281484569.1">
    <property type="nucleotide sequence ID" value="NZ_CP124543.1"/>
</dbReference>
<dbReference type="GO" id="GO:0009103">
    <property type="term" value="P:lipopolysaccharide biosynthetic process"/>
    <property type="evidence" value="ECO:0007669"/>
    <property type="project" value="TreeGrafter"/>
</dbReference>
<sequence length="404" mass="46342">MIKNQKNYNFFLTEELPKPEAHLIQSANAANGAANLGYSTILIYPTQGIQAINPFNLLRPFQPRKVPENLIKYYNLQDKLKVATLPMPWPIDYYKNKFTNSNTITTKYYFPFHILATTKLVHAWNWNFVKAAIKNGIPAIYEHHHHEDKKFEPEIVNHPLFQVAVTVADTVRESMIEHGMPPEKLIKLHNGYNKSFIIRQPQKAVIWREKLLKNNQKYLVVYAGALQKFKGIDILIDVASQMPHVQFVCAGGKLHEVEHYQLLAKEKQVNNILFLGYILHDELASLLQAADVLAHPHCSGKAATFTSPMKLFDYLASGNPIVATEISSLTEFKNTQAIAAWCEPDNPHKFAEALQWVLENYPRQVDGYPEIIEFVKQFSWENRAEKIISYVDESLRPSMITTDN</sequence>
<evidence type="ECO:0000313" key="3">
    <source>
        <dbReference type="EMBL" id="WGV27332.1"/>
    </source>
</evidence>
<proteinExistence type="predicted"/>
<dbReference type="Gene3D" id="3.40.50.2000">
    <property type="entry name" value="Glycogen Phosphorylase B"/>
    <property type="match status" value="1"/>
</dbReference>
<evidence type="ECO:0000259" key="2">
    <source>
        <dbReference type="Pfam" id="PF00534"/>
    </source>
</evidence>
<keyword evidence="1 3" id="KW-0808">Transferase</keyword>
<keyword evidence="3" id="KW-0328">Glycosyltransferase</keyword>
<reference evidence="3 4" key="1">
    <citation type="journal article" date="2023" name="Limnol Oceanogr Lett">
        <title>Environmental adaptations by the intertidal Antarctic cyanobacterium Halotia branconii CENA392 as revealed using long-read genome sequencing.</title>
        <authorList>
            <person name="Dextro R.B."/>
            <person name="Delbaje E."/>
            <person name="Freitas P.N.N."/>
            <person name="Geraldes V."/>
            <person name="Pinto E."/>
            <person name="Long P.F."/>
            <person name="Fiore M.F."/>
        </authorList>
    </citation>
    <scope>NUCLEOTIDE SEQUENCE [LARGE SCALE GENOMIC DNA]</scope>
    <source>
        <strain evidence="3 4">CENA392</strain>
    </source>
</reference>
<accession>A0AAJ6NVE6</accession>
<dbReference type="KEGG" id="hbq:QI031_07535"/>
<gene>
    <name evidence="3" type="ORF">QI031_07535</name>
</gene>